<dbReference type="PANTHER" id="PTHR37820">
    <property type="entry name" value="CELL DIVISION PROTEIN DIVIB"/>
    <property type="match status" value="1"/>
</dbReference>
<dbReference type="InterPro" id="IPR050487">
    <property type="entry name" value="FtsQ_DivIB"/>
</dbReference>
<proteinExistence type="predicted"/>
<name>A0A2M7CIH0_9BACT</name>
<evidence type="ECO:0000256" key="5">
    <source>
        <dbReference type="ARBA" id="ARBA00023306"/>
    </source>
</evidence>
<evidence type="ECO:0000313" key="9">
    <source>
        <dbReference type="Proteomes" id="UP000229966"/>
    </source>
</evidence>
<dbReference type="InterPro" id="IPR013685">
    <property type="entry name" value="POTRA_FtsQ_type"/>
</dbReference>
<evidence type="ECO:0000313" key="8">
    <source>
        <dbReference type="EMBL" id="PIV25420.1"/>
    </source>
</evidence>
<keyword evidence="3 6" id="KW-0812">Transmembrane</keyword>
<keyword evidence="4 6" id="KW-1133">Transmembrane helix</keyword>
<evidence type="ECO:0000256" key="2">
    <source>
        <dbReference type="ARBA" id="ARBA00022618"/>
    </source>
</evidence>
<keyword evidence="1" id="KW-1003">Cell membrane</keyword>
<accession>A0A2M7CIH0</accession>
<dbReference type="GO" id="GO:0005886">
    <property type="term" value="C:plasma membrane"/>
    <property type="evidence" value="ECO:0007669"/>
    <property type="project" value="TreeGrafter"/>
</dbReference>
<keyword evidence="2" id="KW-0132">Cell division</keyword>
<organism evidence="8 9">
    <name type="scientific">Candidatus Berkelbacteria bacterium CG03_land_8_20_14_0_80_40_36</name>
    <dbReference type="NCBI Taxonomy" id="1974509"/>
    <lineage>
        <taxon>Bacteria</taxon>
        <taxon>Candidatus Berkelbacteria</taxon>
    </lineage>
</organism>
<evidence type="ECO:0000256" key="6">
    <source>
        <dbReference type="SAM" id="Phobius"/>
    </source>
</evidence>
<protein>
    <recommendedName>
        <fullName evidence="7">POTRA domain-containing protein</fullName>
    </recommendedName>
</protein>
<evidence type="ECO:0000256" key="1">
    <source>
        <dbReference type="ARBA" id="ARBA00022475"/>
    </source>
</evidence>
<reference evidence="9" key="1">
    <citation type="submission" date="2017-09" db="EMBL/GenBank/DDBJ databases">
        <title>Depth-based differentiation of microbial function through sediment-hosted aquifers and enrichment of novel symbionts in the deep terrestrial subsurface.</title>
        <authorList>
            <person name="Probst A.J."/>
            <person name="Ladd B."/>
            <person name="Jarett J.K."/>
            <person name="Geller-Mcgrath D.E."/>
            <person name="Sieber C.M.K."/>
            <person name="Emerson J.B."/>
            <person name="Anantharaman K."/>
            <person name="Thomas B.C."/>
            <person name="Malmstrom R."/>
            <person name="Stieglmeier M."/>
            <person name="Klingl A."/>
            <person name="Woyke T."/>
            <person name="Ryan C.M."/>
            <person name="Banfield J.F."/>
        </authorList>
    </citation>
    <scope>NUCLEOTIDE SEQUENCE [LARGE SCALE GENOMIC DNA]</scope>
</reference>
<dbReference type="EMBL" id="PEUM01000047">
    <property type="protein sequence ID" value="PIV25420.1"/>
    <property type="molecule type" value="Genomic_DNA"/>
</dbReference>
<gene>
    <name evidence="8" type="ORF">COS38_01690</name>
</gene>
<evidence type="ECO:0000256" key="4">
    <source>
        <dbReference type="ARBA" id="ARBA00022989"/>
    </source>
</evidence>
<feature type="domain" description="POTRA" evidence="7">
    <location>
        <begin position="65"/>
        <end position="131"/>
    </location>
</feature>
<dbReference type="AlphaFoldDB" id="A0A2M7CIH0"/>
<sequence>MKFIHYSGPKHRFKKGQRIDYKKSKIDLKTPAISSASINLLPLKIIFVGLVLVGFYYWLFMSGFFNIKEIVIDGDAGDEIKTEVTSLRGQNIFRVGGKDTETSLQQKKPGIKKIKIIRGIPNTLKVELYERDSALTWESQGKKYLVDATGVPFKETDKTKHFLIIDTNNLPVALGTRVVDEDFIIFVEFAEQEIPLKTDFKIDHFEILETTYQIIVVGENKKKIFFSTMRQLTPQLQAFKKIYDEKKDEIQEYLDTRVEGLVYYK</sequence>
<comment type="caution">
    <text evidence="8">The sequence shown here is derived from an EMBL/GenBank/DDBJ whole genome shotgun (WGS) entry which is preliminary data.</text>
</comment>
<keyword evidence="6" id="KW-0472">Membrane</keyword>
<evidence type="ECO:0000259" key="7">
    <source>
        <dbReference type="Pfam" id="PF08478"/>
    </source>
</evidence>
<dbReference type="Proteomes" id="UP000229966">
    <property type="component" value="Unassembled WGS sequence"/>
</dbReference>
<dbReference type="GO" id="GO:0051301">
    <property type="term" value="P:cell division"/>
    <property type="evidence" value="ECO:0007669"/>
    <property type="project" value="UniProtKB-KW"/>
</dbReference>
<dbReference type="PANTHER" id="PTHR37820:SF1">
    <property type="entry name" value="CELL DIVISION PROTEIN FTSQ"/>
    <property type="match status" value="1"/>
</dbReference>
<dbReference type="Pfam" id="PF08478">
    <property type="entry name" value="POTRA_1"/>
    <property type="match status" value="1"/>
</dbReference>
<feature type="transmembrane region" description="Helical" evidence="6">
    <location>
        <begin position="41"/>
        <end position="60"/>
    </location>
</feature>
<keyword evidence="5" id="KW-0131">Cell cycle</keyword>
<evidence type="ECO:0000256" key="3">
    <source>
        <dbReference type="ARBA" id="ARBA00022692"/>
    </source>
</evidence>